<dbReference type="OrthoDB" id="10003767at2759"/>
<proteinExistence type="predicted"/>
<dbReference type="InterPro" id="IPR002575">
    <property type="entry name" value="Aminoglycoside_PTrfase"/>
</dbReference>
<evidence type="ECO:0000313" key="2">
    <source>
        <dbReference type="EMBL" id="KZV82782.1"/>
    </source>
</evidence>
<sequence>MASTTCKPTEVTCSVVEPPEYGSSNVVYELRFSSGTKWIMRIPFEAKPTRERRNFIAYDLISSRTSLPMPKLHAYSLDCDNALGHPYMIMDFARGTRLVDVWYDKKWWTGARSKTNTLTSLARHMVELSSIEFDRIGALERNDSTGEYFVAPFPSRHELACLLKGPDYPLGPFTTQHEYLRALAASLLLGMPNPYSLIIELIIGTLPDARYDSPPFTLEHPDLDSQNVFIDDDTGEVSALIDWDGVAVVPRQLGALRYPSWLTVDWDPVAYEQYKDADRYDHADELHVYRAAYVDAIRDSGGDSRAAVTRNSHIMDAINIALTIPYRTERITWQKASEKRAGSRGTRTS</sequence>
<evidence type="ECO:0000259" key="1">
    <source>
        <dbReference type="Pfam" id="PF01636"/>
    </source>
</evidence>
<dbReference type="STRING" id="1314781.A0A165CN83"/>
<dbReference type="SUPFAM" id="SSF56112">
    <property type="entry name" value="Protein kinase-like (PK-like)"/>
    <property type="match status" value="1"/>
</dbReference>
<dbReference type="InParanoid" id="A0A165CN83"/>
<evidence type="ECO:0000313" key="3">
    <source>
        <dbReference type="Proteomes" id="UP000077266"/>
    </source>
</evidence>
<accession>A0A165CN83</accession>
<gene>
    <name evidence="2" type="ORF">EXIGLDRAFT_754737</name>
</gene>
<feature type="domain" description="Aminoglycoside phosphotransferase" evidence="1">
    <location>
        <begin position="16"/>
        <end position="277"/>
    </location>
</feature>
<dbReference type="EMBL" id="KV426304">
    <property type="protein sequence ID" value="KZV82782.1"/>
    <property type="molecule type" value="Genomic_DNA"/>
</dbReference>
<dbReference type="Pfam" id="PF01636">
    <property type="entry name" value="APH"/>
    <property type="match status" value="1"/>
</dbReference>
<dbReference type="InterPro" id="IPR011009">
    <property type="entry name" value="Kinase-like_dom_sf"/>
</dbReference>
<dbReference type="PANTHER" id="PTHR21310">
    <property type="entry name" value="AMINOGLYCOSIDE PHOSPHOTRANSFERASE-RELATED-RELATED"/>
    <property type="match status" value="1"/>
</dbReference>
<reference evidence="2 3" key="1">
    <citation type="journal article" date="2016" name="Mol. Biol. Evol.">
        <title>Comparative Genomics of Early-Diverging Mushroom-Forming Fungi Provides Insights into the Origins of Lignocellulose Decay Capabilities.</title>
        <authorList>
            <person name="Nagy L.G."/>
            <person name="Riley R."/>
            <person name="Tritt A."/>
            <person name="Adam C."/>
            <person name="Daum C."/>
            <person name="Floudas D."/>
            <person name="Sun H."/>
            <person name="Yadav J.S."/>
            <person name="Pangilinan J."/>
            <person name="Larsson K.H."/>
            <person name="Matsuura K."/>
            <person name="Barry K."/>
            <person name="Labutti K."/>
            <person name="Kuo R."/>
            <person name="Ohm R.A."/>
            <person name="Bhattacharya S.S."/>
            <person name="Shirouzu T."/>
            <person name="Yoshinaga Y."/>
            <person name="Martin F.M."/>
            <person name="Grigoriev I.V."/>
            <person name="Hibbett D.S."/>
        </authorList>
    </citation>
    <scope>NUCLEOTIDE SEQUENCE [LARGE SCALE GENOMIC DNA]</scope>
    <source>
        <strain evidence="2 3">HHB12029</strain>
    </source>
</reference>
<dbReference type="AlphaFoldDB" id="A0A165CN83"/>
<name>A0A165CN83_EXIGL</name>
<dbReference type="PANTHER" id="PTHR21310:SF51">
    <property type="entry name" value="AMINOGLYCOSIDE PHOSPHOTRANSFERASE DOMAIN-CONTAINING PROTEIN"/>
    <property type="match status" value="1"/>
</dbReference>
<organism evidence="2 3">
    <name type="scientific">Exidia glandulosa HHB12029</name>
    <dbReference type="NCBI Taxonomy" id="1314781"/>
    <lineage>
        <taxon>Eukaryota</taxon>
        <taxon>Fungi</taxon>
        <taxon>Dikarya</taxon>
        <taxon>Basidiomycota</taxon>
        <taxon>Agaricomycotina</taxon>
        <taxon>Agaricomycetes</taxon>
        <taxon>Auriculariales</taxon>
        <taxon>Exidiaceae</taxon>
        <taxon>Exidia</taxon>
    </lineage>
</organism>
<dbReference type="InterPro" id="IPR051678">
    <property type="entry name" value="AGP_Transferase"/>
</dbReference>
<protein>
    <recommendedName>
        <fullName evidence="1">Aminoglycoside phosphotransferase domain-containing protein</fullName>
    </recommendedName>
</protein>
<keyword evidence="3" id="KW-1185">Reference proteome</keyword>
<dbReference type="Proteomes" id="UP000077266">
    <property type="component" value="Unassembled WGS sequence"/>
</dbReference>
<dbReference type="Gene3D" id="3.90.1200.10">
    <property type="match status" value="1"/>
</dbReference>